<keyword evidence="1" id="KW-0472">Membrane</keyword>
<keyword evidence="2" id="KW-0732">Signal</keyword>
<organism evidence="3 4">
    <name type="scientific">Fragilariopsis cylindrus CCMP1102</name>
    <dbReference type="NCBI Taxonomy" id="635003"/>
    <lineage>
        <taxon>Eukaryota</taxon>
        <taxon>Sar</taxon>
        <taxon>Stramenopiles</taxon>
        <taxon>Ochrophyta</taxon>
        <taxon>Bacillariophyta</taxon>
        <taxon>Bacillariophyceae</taxon>
        <taxon>Bacillariophycidae</taxon>
        <taxon>Bacillariales</taxon>
        <taxon>Bacillariaceae</taxon>
        <taxon>Fragilariopsis</taxon>
    </lineage>
</organism>
<evidence type="ECO:0000313" key="4">
    <source>
        <dbReference type="Proteomes" id="UP000095751"/>
    </source>
</evidence>
<gene>
    <name evidence="3" type="ORF">FRACYDRAFT_244171</name>
</gene>
<dbReference type="EMBL" id="KV784364">
    <property type="protein sequence ID" value="OEU12898.1"/>
    <property type="molecule type" value="Genomic_DNA"/>
</dbReference>
<accession>A0A1E7F3Y1</accession>
<sequence length="367" mass="41047">MTTTTTTTIIHRRPSLLLLLLISVMISLTNTVNALSKPVAVLGGTGRLGQQTVRQLINQNIPVKCLVRPDSKNLPKEWENEPLVEIVRGELLLLNGKGQPTYGITNAKPSSELMECLNGCHQCIAVYGATRRTKVSDFFLFLLNKEIEDIDPIHAKQINYRSIQGLLKACTASGGECTHIIRITGKGENPTGKISILINLLGSFAKAWNYEGEELLRGQTNIGYTIIRPGIMKEKIDEKKKKKDDDPVEPRYLELMDDGGNELKVSAVEYNEIGELITELIVIENNENKLNNRRVTLAAMNVEGIPKEDGRKTLKERVLALRNDRRDFPKSLIDQHKSAVYGFAKKLALFGTITIVSLIWFIINKVF</sequence>
<dbReference type="Gene3D" id="3.40.50.720">
    <property type="entry name" value="NAD(P)-binding Rossmann-like Domain"/>
    <property type="match status" value="1"/>
</dbReference>
<dbReference type="Proteomes" id="UP000095751">
    <property type="component" value="Unassembled WGS sequence"/>
</dbReference>
<name>A0A1E7F3Y1_9STRA</name>
<keyword evidence="1" id="KW-1133">Transmembrane helix</keyword>
<keyword evidence="1" id="KW-0812">Transmembrane</keyword>
<feature type="signal peptide" evidence="2">
    <location>
        <begin position="1"/>
        <end position="34"/>
    </location>
</feature>
<dbReference type="InParanoid" id="A0A1E7F3Y1"/>
<feature type="transmembrane region" description="Helical" evidence="1">
    <location>
        <begin position="347"/>
        <end position="363"/>
    </location>
</feature>
<proteinExistence type="predicted"/>
<reference evidence="3 4" key="1">
    <citation type="submission" date="2016-09" db="EMBL/GenBank/DDBJ databases">
        <title>Extensive genetic diversity and differential bi-allelic expression allows diatom success in the polar Southern Ocean.</title>
        <authorList>
            <consortium name="DOE Joint Genome Institute"/>
            <person name="Mock T."/>
            <person name="Otillar R.P."/>
            <person name="Strauss J."/>
            <person name="Dupont C."/>
            <person name="Frickenhaus S."/>
            <person name="Maumus F."/>
            <person name="Mcmullan M."/>
            <person name="Sanges R."/>
            <person name="Schmutz J."/>
            <person name="Toseland A."/>
            <person name="Valas R."/>
            <person name="Veluchamy A."/>
            <person name="Ward B.J."/>
            <person name="Allen A."/>
            <person name="Barry K."/>
            <person name="Falciatore A."/>
            <person name="Ferrante M."/>
            <person name="Fortunato A.E."/>
            <person name="Gloeckner G."/>
            <person name="Gruber A."/>
            <person name="Hipkin R."/>
            <person name="Janech M."/>
            <person name="Kroth P."/>
            <person name="Leese F."/>
            <person name="Lindquist E."/>
            <person name="Lyon B.R."/>
            <person name="Martin J."/>
            <person name="Mayer C."/>
            <person name="Parker M."/>
            <person name="Quesneville H."/>
            <person name="Raymond J."/>
            <person name="Uhlig C."/>
            <person name="Valentin K.U."/>
            <person name="Worden A.Z."/>
            <person name="Armbrust E.V."/>
            <person name="Bowler C."/>
            <person name="Green B."/>
            <person name="Moulton V."/>
            <person name="Van Oosterhout C."/>
            <person name="Grigoriev I."/>
        </authorList>
    </citation>
    <scope>NUCLEOTIDE SEQUENCE [LARGE SCALE GENOMIC DNA]</scope>
    <source>
        <strain evidence="3 4">CCMP1102</strain>
    </source>
</reference>
<dbReference type="InterPro" id="IPR036291">
    <property type="entry name" value="NAD(P)-bd_dom_sf"/>
</dbReference>
<feature type="chain" id="PRO_5009192625" evidence="2">
    <location>
        <begin position="35"/>
        <end position="367"/>
    </location>
</feature>
<keyword evidence="4" id="KW-1185">Reference proteome</keyword>
<dbReference type="AlphaFoldDB" id="A0A1E7F3Y1"/>
<dbReference type="PANTHER" id="PTHR15020">
    <property type="entry name" value="FLAVIN REDUCTASE-RELATED"/>
    <property type="match status" value="1"/>
</dbReference>
<dbReference type="OrthoDB" id="419598at2759"/>
<dbReference type="KEGG" id="fcy:FRACYDRAFT_244171"/>
<protein>
    <submittedName>
        <fullName evidence="3">Uncharacterized protein</fullName>
    </submittedName>
</protein>
<evidence type="ECO:0000256" key="1">
    <source>
        <dbReference type="SAM" id="Phobius"/>
    </source>
</evidence>
<dbReference type="PANTHER" id="PTHR15020:SF11">
    <property type="entry name" value="OS06G0360300 PROTEIN"/>
    <property type="match status" value="1"/>
</dbReference>
<dbReference type="SUPFAM" id="SSF51735">
    <property type="entry name" value="NAD(P)-binding Rossmann-fold domains"/>
    <property type="match status" value="1"/>
</dbReference>
<evidence type="ECO:0000256" key="2">
    <source>
        <dbReference type="SAM" id="SignalP"/>
    </source>
</evidence>
<evidence type="ECO:0000313" key="3">
    <source>
        <dbReference type="EMBL" id="OEU12898.1"/>
    </source>
</evidence>